<dbReference type="EMBL" id="JACEMZ010000005">
    <property type="protein sequence ID" value="MBA4451906.1"/>
    <property type="molecule type" value="Genomic_DNA"/>
</dbReference>
<keyword evidence="1" id="KW-0482">Metalloprotease</keyword>
<accession>A0AC60VWW9</accession>
<dbReference type="Proteomes" id="UP000559653">
    <property type="component" value="Unassembled WGS sequence"/>
</dbReference>
<name>A0AC60VWW9_9ARCH</name>
<evidence type="ECO:0000313" key="1">
    <source>
        <dbReference type="EMBL" id="MBA4451906.1"/>
    </source>
</evidence>
<organism evidence="1 2">
    <name type="scientific">Candidatus Nitrosomaritimum aestuariumsis</name>
    <dbReference type="NCBI Taxonomy" id="3342354"/>
    <lineage>
        <taxon>Archaea</taxon>
        <taxon>Nitrososphaerota</taxon>
        <taxon>Nitrososphaeria</taxon>
        <taxon>Nitrosopumilales</taxon>
        <taxon>Nitrosopumilaceae</taxon>
        <taxon>Candidatus Nitrosomaritimum</taxon>
    </lineage>
</organism>
<proteinExistence type="predicted"/>
<evidence type="ECO:0000313" key="2">
    <source>
        <dbReference type="Proteomes" id="UP000559653"/>
    </source>
</evidence>
<keyword evidence="1" id="KW-0378">Hydrolase</keyword>
<sequence>MENSNKILQAIGIPHSALLSVIFGMMILSFPLGTFVMFHTELGDDINFELPLNQFELFVAGIGISIPIDIEIGDAFIFLWLVYVILFTVALLGPKDGFLKTMSSLLSHGKLKTKSNYLVAVTKWFSILILVSAIINFVQESFGVSTVPPPAENNLIQFFYVTLAPITEEIGFRVLLIGLPLFAIYSHKSSVKHFFRSLWAPSDNLHIYNSRRAIILIVVVAAFFGLSHIISGEPWSNGKFAQATASGIILGWLYFRFGLVSAILVHWATNYFVFSYVNFISQVSLISLEEAFSHSLVHTMEIIFLISGVLSVCILLLSYYTSKKKPALEI</sequence>
<reference evidence="1 2" key="1">
    <citation type="journal article" date="2020" name="Appl. Environ. Microbiol.">
        <title>Genomic Characteristics of a Novel Species of Ammonia-Oxidizing Archaea from the Jiulong River Estuary.</title>
        <authorList>
            <person name="Zou D."/>
            <person name="Wan R."/>
            <person name="Han L."/>
            <person name="Xu M.N."/>
            <person name="Liu Y."/>
            <person name="Liu H."/>
            <person name="Kao S.J."/>
            <person name="Li M."/>
        </authorList>
    </citation>
    <scope>NUCLEOTIDE SEQUENCE [LARGE SCALE GENOMIC DNA]</scope>
    <source>
        <strain evidence="1">W1bin1</strain>
    </source>
</reference>
<keyword evidence="1" id="KW-0645">Protease</keyword>
<comment type="caution">
    <text evidence="1">The sequence shown here is derived from an EMBL/GenBank/DDBJ whole genome shotgun (WGS) entry which is preliminary data.</text>
</comment>
<gene>
    <name evidence="1" type="ORF">H2B03_01855</name>
</gene>
<protein>
    <submittedName>
        <fullName evidence="1">CPBP family intramembrane metalloprotease</fullName>
    </submittedName>
</protein>